<evidence type="ECO:0000313" key="2">
    <source>
        <dbReference type="Proteomes" id="UP000207598"/>
    </source>
</evidence>
<dbReference type="RefSeq" id="WP_094023245.1">
    <property type="nucleotide sequence ID" value="NZ_FXYF01000018.1"/>
</dbReference>
<sequence>MTESGDKYRMSFTTGGLFLNESLELTRVHEPGEPWADTVARAMESGTASLPKSASNKRTLREIGNRIRTLSDDERQFLLATADRSDQQAILWLAMCRAYRFVREFAVEVVRDRHLSYQLELPYSAFDILLDSKAEWHPELEKLSDSTRRKLRQILFRIMREAAIITQDDRIQTAILSRRLLQMIEERDPRELAYFPGIPVSGGPN</sequence>
<dbReference type="InterPro" id="IPR014948">
    <property type="entry name" value="BrxA"/>
</dbReference>
<evidence type="ECO:0008006" key="3">
    <source>
        <dbReference type="Google" id="ProtNLM"/>
    </source>
</evidence>
<name>A0A238L4K4_9RHOB</name>
<dbReference type="Proteomes" id="UP000207598">
    <property type="component" value="Unassembled WGS sequence"/>
</dbReference>
<dbReference type="AlphaFoldDB" id="A0A238L4K4"/>
<keyword evidence="2" id="KW-1185">Reference proteome</keyword>
<gene>
    <name evidence="1" type="ORF">MAA8898_04513</name>
</gene>
<dbReference type="OrthoDB" id="981635at2"/>
<reference evidence="1 2" key="1">
    <citation type="submission" date="2017-05" db="EMBL/GenBank/DDBJ databases">
        <authorList>
            <person name="Song R."/>
            <person name="Chenine A.L."/>
            <person name="Ruprecht R.M."/>
        </authorList>
    </citation>
    <scope>NUCLEOTIDE SEQUENCE [LARGE SCALE GENOMIC DNA]</scope>
    <source>
        <strain evidence="1 2">CECT 8898</strain>
    </source>
</reference>
<dbReference type="EMBL" id="FXYF01000018">
    <property type="protein sequence ID" value="SMX49927.1"/>
    <property type="molecule type" value="Genomic_DNA"/>
</dbReference>
<dbReference type="Pfam" id="PF08849">
    <property type="entry name" value="BrxA"/>
    <property type="match status" value="1"/>
</dbReference>
<protein>
    <recommendedName>
        <fullName evidence="3">Inner membrane protein (DUF1819)</fullName>
    </recommendedName>
</protein>
<dbReference type="Gene3D" id="1.10.3540.10">
    <property type="entry name" value="uncharacterized protein from magnetospirillum magneticum domain"/>
    <property type="match status" value="1"/>
</dbReference>
<accession>A0A238L4K4</accession>
<proteinExistence type="predicted"/>
<dbReference type="InterPro" id="IPR023137">
    <property type="entry name" value="BrxA_sf"/>
</dbReference>
<evidence type="ECO:0000313" key="1">
    <source>
        <dbReference type="EMBL" id="SMX49927.1"/>
    </source>
</evidence>
<organism evidence="1 2">
    <name type="scientific">Maliponia aquimaris</name>
    <dbReference type="NCBI Taxonomy" id="1673631"/>
    <lineage>
        <taxon>Bacteria</taxon>
        <taxon>Pseudomonadati</taxon>
        <taxon>Pseudomonadota</taxon>
        <taxon>Alphaproteobacteria</taxon>
        <taxon>Rhodobacterales</taxon>
        <taxon>Paracoccaceae</taxon>
        <taxon>Maliponia</taxon>
    </lineage>
</organism>